<feature type="domain" description="EF-hand" evidence="3">
    <location>
        <begin position="68"/>
        <end position="98"/>
    </location>
</feature>
<reference evidence="4 5" key="1">
    <citation type="submission" date="2013-02" db="EMBL/GenBank/DDBJ databases">
        <title>The Genome Sequence of Plasmodium falciparum NF54.</title>
        <authorList>
            <consortium name="The Broad Institute Genome Sequencing Platform"/>
            <consortium name="The Broad Institute Genome Sequencing Center for Infectious Disease"/>
            <person name="Neafsey D."/>
            <person name="Cheeseman I."/>
            <person name="Volkman S."/>
            <person name="Adams J."/>
            <person name="Walker B."/>
            <person name="Young S.K."/>
            <person name="Zeng Q."/>
            <person name="Gargeya S."/>
            <person name="Fitzgerald M."/>
            <person name="Haas B."/>
            <person name="Abouelleil A."/>
            <person name="Alvarado L."/>
            <person name="Arachchi H.M."/>
            <person name="Berlin A.M."/>
            <person name="Chapman S.B."/>
            <person name="Dewar J."/>
            <person name="Goldberg J."/>
            <person name="Griggs A."/>
            <person name="Gujja S."/>
            <person name="Hansen M."/>
            <person name="Howarth C."/>
            <person name="Imamovic A."/>
            <person name="Larimer J."/>
            <person name="McCowan C."/>
            <person name="Murphy C."/>
            <person name="Neiman D."/>
            <person name="Pearson M."/>
            <person name="Priest M."/>
            <person name="Roberts A."/>
            <person name="Saif S."/>
            <person name="Shea T."/>
            <person name="Sisk P."/>
            <person name="Sykes S."/>
            <person name="Wortman J."/>
            <person name="Nusbaum C."/>
            <person name="Birren B."/>
        </authorList>
    </citation>
    <scope>NUCLEOTIDE SEQUENCE [LARGE SCALE GENOMIC DNA]</scope>
    <source>
        <strain evidence="4 5">NF54</strain>
    </source>
</reference>
<organism evidence="4 5">
    <name type="scientific">Plasmodium falciparum (isolate NF54)</name>
    <dbReference type="NCBI Taxonomy" id="5843"/>
    <lineage>
        <taxon>Eukaryota</taxon>
        <taxon>Sar</taxon>
        <taxon>Alveolata</taxon>
        <taxon>Apicomplexa</taxon>
        <taxon>Aconoidasida</taxon>
        <taxon>Haemosporida</taxon>
        <taxon>Plasmodiidae</taxon>
        <taxon>Plasmodium</taxon>
        <taxon>Plasmodium (Laverania)</taxon>
    </lineage>
</organism>
<dbReference type="GO" id="GO:0005509">
    <property type="term" value="F:calcium ion binding"/>
    <property type="evidence" value="ECO:0007669"/>
    <property type="project" value="InterPro"/>
</dbReference>
<keyword evidence="5" id="KW-1185">Reference proteome</keyword>
<dbReference type="AlphaFoldDB" id="W7KDS0"/>
<dbReference type="PROSITE" id="PS50222">
    <property type="entry name" value="EF_HAND_2"/>
    <property type="match status" value="1"/>
</dbReference>
<dbReference type="InterPro" id="IPR018247">
    <property type="entry name" value="EF_Hand_1_Ca_BS"/>
</dbReference>
<proteinExistence type="predicted"/>
<keyword evidence="1" id="KW-0106">Calcium</keyword>
<feature type="compositionally biased region" description="Polar residues" evidence="2">
    <location>
        <begin position="194"/>
        <end position="206"/>
    </location>
</feature>
<sequence length="664" mass="77325">MKCTSVNIRNVLDISLKKKIKENTNLSDDEIIIIYKRFNYISSNGKLNYDNFEKSLGILGSIQNAYLYKSIFKAFDLNNDNYLDFYEFCVAINIMLKGNKKDKLKLSYRIVNAGFNSNEDACVHKSSCMVNKFNTKEDNNMNGDNINGDNNNNHNNINGDNNNNNNNNHNNINGDNNNNHNNSHNNNSHNNNNKAENSLGQPLNEKNINDPINKHRNSQSIIYNINDEYNEKIKKNKKQDYSNYITYENFEKIVLSINDIKRQLLGTGDEIITSQIKYTFRSLSILCDDGIYRMNFECYKKALKCNEFLKLLGIHTKVADVFLQHELLKRKDKNKTKNGTMRNRKKYKNDSNRIANHLIIKSFSEKLIPNECDHKPNEEVKSTSDVLTPIFFNNGDEKMNHDTDGNMVYHKNNVDDNLVDGDVVSQGKRCSFFSSCENKKNEENKSITFNDINSGNINTNSCIMNNMIVTKESNEEIINEEAQSSYIYNKNIFCSKYNTKKDKNEPLKCDLFECSFINNDKNIVRDEDSNHKNVRKTDDYFIIDDNNIFDNGPIIISKNKTNDRERKLLKTFSSSSLKKKSLLKNYNYHIKKKNKDPNVEDTNMLYHDDIKKEYDHKVTKNNKNTCNNNYYNNVSFNSSAYYEYHSDIDLIHFSNNLKKKKKKT</sequence>
<evidence type="ECO:0000313" key="4">
    <source>
        <dbReference type="EMBL" id="EWC91135.1"/>
    </source>
</evidence>
<feature type="compositionally biased region" description="Low complexity" evidence="2">
    <location>
        <begin position="140"/>
        <end position="193"/>
    </location>
</feature>
<evidence type="ECO:0000256" key="2">
    <source>
        <dbReference type="SAM" id="MobiDB-lite"/>
    </source>
</evidence>
<dbReference type="EMBL" id="KE123717">
    <property type="protein sequence ID" value="EWC91135.1"/>
    <property type="molecule type" value="Genomic_DNA"/>
</dbReference>
<name>W7KDS0_PLAFO</name>
<gene>
    <name evidence="4" type="ORF">PFNF54_00099</name>
</gene>
<accession>W7KDS0</accession>
<protein>
    <recommendedName>
        <fullName evidence="3">EF-hand domain-containing protein</fullName>
    </recommendedName>
</protein>
<evidence type="ECO:0000313" key="5">
    <source>
        <dbReference type="Proteomes" id="UP000030673"/>
    </source>
</evidence>
<dbReference type="InterPro" id="IPR011992">
    <property type="entry name" value="EF-hand-dom_pair"/>
</dbReference>
<evidence type="ECO:0000256" key="1">
    <source>
        <dbReference type="ARBA" id="ARBA00022837"/>
    </source>
</evidence>
<dbReference type="Gene3D" id="1.10.238.10">
    <property type="entry name" value="EF-hand"/>
    <property type="match status" value="1"/>
</dbReference>
<dbReference type="PROSITE" id="PS00018">
    <property type="entry name" value="EF_HAND_1"/>
    <property type="match status" value="1"/>
</dbReference>
<feature type="region of interest" description="Disordered" evidence="2">
    <location>
        <begin position="139"/>
        <end position="215"/>
    </location>
</feature>
<dbReference type="Proteomes" id="UP000030673">
    <property type="component" value="Unassembled WGS sequence"/>
</dbReference>
<dbReference type="InterPro" id="IPR002048">
    <property type="entry name" value="EF_hand_dom"/>
</dbReference>
<evidence type="ECO:0000259" key="3">
    <source>
        <dbReference type="PROSITE" id="PS50222"/>
    </source>
</evidence>
<dbReference type="SUPFAM" id="SSF47473">
    <property type="entry name" value="EF-hand"/>
    <property type="match status" value="1"/>
</dbReference>